<dbReference type="PANTHER" id="PTHR21248:SF22">
    <property type="entry name" value="PHOSPHOLIPASE D"/>
    <property type="match status" value="1"/>
</dbReference>
<evidence type="ECO:0000256" key="13">
    <source>
        <dbReference type="NCBIfam" id="TIGR04265"/>
    </source>
</evidence>
<evidence type="ECO:0000256" key="6">
    <source>
        <dbReference type="ARBA" id="ARBA00022737"/>
    </source>
</evidence>
<comment type="function">
    <text evidence="12">Catalyzes the reversible phosphatidyl group transfer from one phosphatidylglycerol molecule to another to form cardiolipin (CL) (diphosphatidylglycerol) and glycerol.</text>
</comment>
<evidence type="ECO:0000256" key="7">
    <source>
        <dbReference type="ARBA" id="ARBA00022989"/>
    </source>
</evidence>
<dbReference type="Proteomes" id="UP000285517">
    <property type="component" value="Chromosome"/>
</dbReference>
<dbReference type="CDD" id="cd09112">
    <property type="entry name" value="PLDc_CLS_2"/>
    <property type="match status" value="1"/>
</dbReference>
<dbReference type="GO" id="GO:0008808">
    <property type="term" value="F:cardiolipin synthase activity"/>
    <property type="evidence" value="ECO:0007669"/>
    <property type="project" value="UniProtKB-UniRule"/>
</dbReference>
<dbReference type="OrthoDB" id="9762009at2"/>
<dbReference type="PANTHER" id="PTHR21248">
    <property type="entry name" value="CARDIOLIPIN SYNTHASE"/>
    <property type="match status" value="1"/>
</dbReference>
<dbReference type="RefSeq" id="WP_128250699.1">
    <property type="nucleotide sequence ID" value="NZ_CP034951.1"/>
</dbReference>
<dbReference type="GO" id="GO:0005886">
    <property type="term" value="C:plasma membrane"/>
    <property type="evidence" value="ECO:0007669"/>
    <property type="project" value="UniProtKB-SubCell"/>
</dbReference>
<dbReference type="NCBIfam" id="TIGR04265">
    <property type="entry name" value="bac_cardiolipin"/>
    <property type="match status" value="1"/>
</dbReference>
<dbReference type="InterPro" id="IPR025202">
    <property type="entry name" value="PLD-like_dom"/>
</dbReference>
<keyword evidence="7 12" id="KW-1133">Transmembrane helix</keyword>
<dbReference type="Gene3D" id="3.30.870.10">
    <property type="entry name" value="Endonuclease Chain A"/>
    <property type="match status" value="2"/>
</dbReference>
<feature type="active site" evidence="12">
    <location>
        <position position="403"/>
    </location>
</feature>
<accession>A0A410G4Y5</accession>
<dbReference type="GO" id="GO:0032049">
    <property type="term" value="P:cardiolipin biosynthetic process"/>
    <property type="evidence" value="ECO:0007669"/>
    <property type="project" value="UniProtKB-UniRule"/>
</dbReference>
<evidence type="ECO:0000256" key="12">
    <source>
        <dbReference type="HAMAP-Rule" id="MF_01916"/>
    </source>
</evidence>
<keyword evidence="11 12" id="KW-1208">Phospholipid metabolism</keyword>
<dbReference type="KEGG" id="aev:EI546_11660"/>
<sequence length="485" mass="55153">MNWILLLEIIYILIVIFTCGRVIYDTQSTTKTFAYLLAIIFLPFIGIIIYFSLGINYRKRKIYSKKIFGDDKRVAAIRKQISVDSKAIFSNKESPVINFKKLALLILNQTLSPIIGDNDVSLLLNGENKFPKVFEALKSAKDHIHIEYYIFNDDSVGCKIIDLLIEKAKEGVKVRFIYDDFGSRAIRKVQVPRLIAAGVEAFPFYRIKLISFANRLNYRNHRKIIIIDGTIGFVGGINVSDKYVNSTTEKEILFWRDTHLMIEGPAVRTLQYIFIGDWNYCSGTLLEPKDHFFPQMHRIPVEKGKIVQIVASGPDSDTALIEQSLMQAINLAKEEILITTPYFIPGLSLLDCLMLAAYSGIKIKLLVPGISDSHLVNFAARSYYGRLMKAGAEIYRYDKGFVHAKTMVVDKQLAIVGTANMDIRSFDLNFEVNAIVYDEEIAKELSQAFYDDLNCATKIDNEQWRTRSNAIQLIEKIAGLFSPLM</sequence>
<feature type="active site" evidence="12">
    <location>
        <position position="228"/>
    </location>
</feature>
<evidence type="ECO:0000259" key="14">
    <source>
        <dbReference type="PROSITE" id="PS50035"/>
    </source>
</evidence>
<dbReference type="Pfam" id="PF13396">
    <property type="entry name" value="PLDc_N"/>
    <property type="match status" value="1"/>
</dbReference>
<dbReference type="SMART" id="SM00155">
    <property type="entry name" value="PLDc"/>
    <property type="match status" value="2"/>
</dbReference>
<dbReference type="InterPro" id="IPR001736">
    <property type="entry name" value="PLipase_D/transphosphatidylase"/>
</dbReference>
<keyword evidence="9 12" id="KW-0472">Membrane</keyword>
<comment type="catalytic activity">
    <reaction evidence="12">
        <text>2 a 1,2-diacyl-sn-glycero-3-phospho-(1'-sn-glycerol) = a cardiolipin + glycerol</text>
        <dbReference type="Rhea" id="RHEA:31451"/>
        <dbReference type="ChEBI" id="CHEBI:17754"/>
        <dbReference type="ChEBI" id="CHEBI:62237"/>
        <dbReference type="ChEBI" id="CHEBI:64716"/>
    </reaction>
</comment>
<evidence type="ECO:0000256" key="11">
    <source>
        <dbReference type="ARBA" id="ARBA00023264"/>
    </source>
</evidence>
<evidence type="ECO:0000313" key="16">
    <source>
        <dbReference type="Proteomes" id="UP000285517"/>
    </source>
</evidence>
<keyword evidence="10 12" id="KW-0594">Phospholipid biosynthesis</keyword>
<feature type="domain" description="PLD phosphodiesterase" evidence="14">
    <location>
        <begin position="398"/>
        <end position="425"/>
    </location>
</feature>
<keyword evidence="4 12" id="KW-0808">Transferase</keyword>
<evidence type="ECO:0000256" key="3">
    <source>
        <dbReference type="ARBA" id="ARBA00022516"/>
    </source>
</evidence>
<dbReference type="EC" id="2.7.8.-" evidence="12 13"/>
<evidence type="ECO:0000256" key="4">
    <source>
        <dbReference type="ARBA" id="ARBA00022679"/>
    </source>
</evidence>
<dbReference type="Pfam" id="PF13091">
    <property type="entry name" value="PLDc_2"/>
    <property type="match status" value="2"/>
</dbReference>
<comment type="similarity">
    <text evidence="12">Belongs to the phospholipase D family. Cardiolipin synthase subfamily.</text>
</comment>
<dbReference type="InterPro" id="IPR027379">
    <property type="entry name" value="CLS_N"/>
</dbReference>
<feature type="active site" evidence="12">
    <location>
        <position position="410"/>
    </location>
</feature>
<dbReference type="PROSITE" id="PS50035">
    <property type="entry name" value="PLD"/>
    <property type="match status" value="2"/>
</dbReference>
<evidence type="ECO:0000256" key="9">
    <source>
        <dbReference type="ARBA" id="ARBA00023136"/>
    </source>
</evidence>
<name>A0A410G4Y5_9FLAO</name>
<evidence type="ECO:0000256" key="2">
    <source>
        <dbReference type="ARBA" id="ARBA00022475"/>
    </source>
</evidence>
<feature type="transmembrane region" description="Helical" evidence="12">
    <location>
        <begin position="36"/>
        <end position="57"/>
    </location>
</feature>
<dbReference type="AlphaFoldDB" id="A0A410G4Y5"/>
<gene>
    <name evidence="15" type="primary">cls</name>
    <name evidence="15" type="ORF">EI546_11660</name>
</gene>
<proteinExistence type="inferred from homology"/>
<reference evidence="15 16" key="1">
    <citation type="submission" date="2019-01" db="EMBL/GenBank/DDBJ databases">
        <title>Complete genome sequencing of Aequorivita sp. H23M31.</title>
        <authorList>
            <person name="Bae J.-W."/>
        </authorList>
    </citation>
    <scope>NUCLEOTIDE SEQUENCE [LARGE SCALE GENOMIC DNA]</scope>
    <source>
        <strain evidence="15 16">H23M31</strain>
    </source>
</reference>
<evidence type="ECO:0000313" key="15">
    <source>
        <dbReference type="EMBL" id="QAA82332.1"/>
    </source>
</evidence>
<keyword evidence="3 12" id="KW-0444">Lipid biosynthesis</keyword>
<dbReference type="EMBL" id="CP034951">
    <property type="protein sequence ID" value="QAA82332.1"/>
    <property type="molecule type" value="Genomic_DNA"/>
</dbReference>
<keyword evidence="8 12" id="KW-0443">Lipid metabolism</keyword>
<protein>
    <recommendedName>
        <fullName evidence="12 13">Cardiolipin synthase</fullName>
        <shortName evidence="12">CL synthase</shortName>
        <ecNumber evidence="12 13">2.7.8.-</ecNumber>
    </recommendedName>
</protein>
<organism evidence="15 16">
    <name type="scientific">Aequorivita ciconiae</name>
    <dbReference type="NCBI Taxonomy" id="2494375"/>
    <lineage>
        <taxon>Bacteria</taxon>
        <taxon>Pseudomonadati</taxon>
        <taxon>Bacteroidota</taxon>
        <taxon>Flavobacteriia</taxon>
        <taxon>Flavobacteriales</taxon>
        <taxon>Flavobacteriaceae</taxon>
        <taxon>Aequorivita</taxon>
    </lineage>
</organism>
<dbReference type="InterPro" id="IPR022924">
    <property type="entry name" value="Cardiolipin_synthase"/>
</dbReference>
<dbReference type="SUPFAM" id="SSF56024">
    <property type="entry name" value="Phospholipase D/nuclease"/>
    <property type="match status" value="2"/>
</dbReference>
<feature type="active site" evidence="12">
    <location>
        <position position="223"/>
    </location>
</feature>
<evidence type="ECO:0000256" key="1">
    <source>
        <dbReference type="ARBA" id="ARBA00004651"/>
    </source>
</evidence>
<keyword evidence="5 12" id="KW-0812">Transmembrane</keyword>
<dbReference type="InterPro" id="IPR030874">
    <property type="entry name" value="Cardiolipin_synth_Firmi"/>
</dbReference>
<keyword evidence="6" id="KW-0677">Repeat</keyword>
<keyword evidence="16" id="KW-1185">Reference proteome</keyword>
<feature type="transmembrane region" description="Helical" evidence="12">
    <location>
        <begin position="5"/>
        <end position="24"/>
    </location>
</feature>
<feature type="active site" evidence="12">
    <location>
        <position position="221"/>
    </location>
</feature>
<feature type="active site" evidence="12">
    <location>
        <position position="405"/>
    </location>
</feature>
<evidence type="ECO:0000256" key="8">
    <source>
        <dbReference type="ARBA" id="ARBA00023098"/>
    </source>
</evidence>
<evidence type="ECO:0000256" key="10">
    <source>
        <dbReference type="ARBA" id="ARBA00023209"/>
    </source>
</evidence>
<evidence type="ECO:0000256" key="5">
    <source>
        <dbReference type="ARBA" id="ARBA00022692"/>
    </source>
</evidence>
<feature type="domain" description="PLD phosphodiesterase" evidence="14">
    <location>
        <begin position="216"/>
        <end position="243"/>
    </location>
</feature>
<comment type="subcellular location">
    <subcellularLocation>
        <location evidence="1 12">Cell membrane</location>
        <topology evidence="1 12">Multi-pass membrane protein</topology>
    </subcellularLocation>
</comment>
<dbReference type="CDD" id="cd09110">
    <property type="entry name" value="PLDc_CLS_1"/>
    <property type="match status" value="1"/>
</dbReference>
<keyword evidence="2 12" id="KW-1003">Cell membrane</keyword>
<dbReference type="HAMAP" id="MF_01916">
    <property type="entry name" value="Cardiolipin_synth_Cls"/>
    <property type="match status" value="1"/>
</dbReference>